<keyword evidence="2" id="KW-1185">Reference proteome</keyword>
<evidence type="ECO:0000313" key="1">
    <source>
        <dbReference type="EMBL" id="KAK8557895.1"/>
    </source>
</evidence>
<reference evidence="1 2" key="1">
    <citation type="journal article" date="2024" name="G3 (Bethesda)">
        <title>Genome assembly of Hibiscus sabdariffa L. provides insights into metabolisms of medicinal natural products.</title>
        <authorList>
            <person name="Kim T."/>
        </authorList>
    </citation>
    <scope>NUCLEOTIDE SEQUENCE [LARGE SCALE GENOMIC DNA]</scope>
    <source>
        <strain evidence="1">TK-2024</strain>
        <tissue evidence="1">Old leaves</tissue>
    </source>
</reference>
<gene>
    <name evidence="1" type="ORF">V6N12_010118</name>
</gene>
<evidence type="ECO:0000313" key="2">
    <source>
        <dbReference type="Proteomes" id="UP001472677"/>
    </source>
</evidence>
<sequence length="71" mass="8416">MHRSSFNARLLVRERMYFVGAIIVLDYMSQRRLITSLRNKETTMKEALSYGRLLLEWMCCQRSESLDGARI</sequence>
<organism evidence="1 2">
    <name type="scientific">Hibiscus sabdariffa</name>
    <name type="common">roselle</name>
    <dbReference type="NCBI Taxonomy" id="183260"/>
    <lineage>
        <taxon>Eukaryota</taxon>
        <taxon>Viridiplantae</taxon>
        <taxon>Streptophyta</taxon>
        <taxon>Embryophyta</taxon>
        <taxon>Tracheophyta</taxon>
        <taxon>Spermatophyta</taxon>
        <taxon>Magnoliopsida</taxon>
        <taxon>eudicotyledons</taxon>
        <taxon>Gunneridae</taxon>
        <taxon>Pentapetalae</taxon>
        <taxon>rosids</taxon>
        <taxon>malvids</taxon>
        <taxon>Malvales</taxon>
        <taxon>Malvaceae</taxon>
        <taxon>Malvoideae</taxon>
        <taxon>Hibiscus</taxon>
    </lineage>
</organism>
<accession>A0ABR2ECT0</accession>
<dbReference type="Proteomes" id="UP001472677">
    <property type="component" value="Unassembled WGS sequence"/>
</dbReference>
<name>A0ABR2ECT0_9ROSI</name>
<protein>
    <submittedName>
        <fullName evidence="1">Uncharacterized protein</fullName>
    </submittedName>
</protein>
<dbReference type="EMBL" id="JBBPBM010000016">
    <property type="protein sequence ID" value="KAK8557895.1"/>
    <property type="molecule type" value="Genomic_DNA"/>
</dbReference>
<proteinExistence type="predicted"/>
<comment type="caution">
    <text evidence="1">The sequence shown here is derived from an EMBL/GenBank/DDBJ whole genome shotgun (WGS) entry which is preliminary data.</text>
</comment>